<evidence type="ECO:0000313" key="2">
    <source>
        <dbReference type="Proteomes" id="UP000039865"/>
    </source>
</evidence>
<accession>A0A078AF80</accession>
<organism evidence="1 2">
    <name type="scientific">Stylonychia lemnae</name>
    <name type="common">Ciliate</name>
    <dbReference type="NCBI Taxonomy" id="5949"/>
    <lineage>
        <taxon>Eukaryota</taxon>
        <taxon>Sar</taxon>
        <taxon>Alveolata</taxon>
        <taxon>Ciliophora</taxon>
        <taxon>Intramacronucleata</taxon>
        <taxon>Spirotrichea</taxon>
        <taxon>Stichotrichia</taxon>
        <taxon>Sporadotrichida</taxon>
        <taxon>Oxytrichidae</taxon>
        <taxon>Stylonychinae</taxon>
        <taxon>Stylonychia</taxon>
    </lineage>
</organism>
<proteinExistence type="predicted"/>
<dbReference type="AlphaFoldDB" id="A0A078AF80"/>
<dbReference type="EMBL" id="CCKQ01009399">
    <property type="protein sequence ID" value="CDW80884.1"/>
    <property type="molecule type" value="Genomic_DNA"/>
</dbReference>
<name>A0A078AF80_STYLE</name>
<gene>
    <name evidence="1" type="primary">Contig7939.g8473</name>
    <name evidence="1" type="ORF">STYLEM_9890</name>
</gene>
<reference evidence="1 2" key="1">
    <citation type="submission" date="2014-06" db="EMBL/GenBank/DDBJ databases">
        <authorList>
            <person name="Swart Estienne"/>
        </authorList>
    </citation>
    <scope>NUCLEOTIDE SEQUENCE [LARGE SCALE GENOMIC DNA]</scope>
    <source>
        <strain evidence="1 2">130c</strain>
    </source>
</reference>
<evidence type="ECO:0000313" key="1">
    <source>
        <dbReference type="EMBL" id="CDW80884.1"/>
    </source>
</evidence>
<dbReference type="InParanoid" id="A0A078AF80"/>
<protein>
    <submittedName>
        <fullName evidence="1">Uncharacterized protein</fullName>
    </submittedName>
</protein>
<dbReference type="Proteomes" id="UP000039865">
    <property type="component" value="Unassembled WGS sequence"/>
</dbReference>
<keyword evidence="2" id="KW-1185">Reference proteome</keyword>
<sequence length="227" mass="27245">MYIDLLRVGSTTKAYFVAHNLGDVNTEKITFDNIYYRYYVHTKYFLYYKSQQRVLKKLISTSKLHFNNFSCRLKDNHLQVLNTPNTPHCNIYSNDEVLWTTGFVLGLQFIHLDARFLQHFTLDWNEMKKFPWISRTLWTGLKYQAVKLSFKLKTIYVDIWSGSLSYLSIMCYAVQIHNLLFLKVQPINGESQFYQTEIWFLKQVRSFKKLKDLFEIELQPWFLIDLV</sequence>